<dbReference type="PANTHER" id="PTHR20968">
    <property type="entry name" value="ILGF DOMAIN-CONTAINING PROTEIN"/>
    <property type="match status" value="1"/>
</dbReference>
<comment type="subunit">
    <text evidence="2">Heterodimer of a B chain and an A chain linked by two disulfide bonds.</text>
</comment>
<name>A0A8C2PVW4_CYPCA</name>
<evidence type="ECO:0000256" key="5">
    <source>
        <dbReference type="ARBA" id="ARBA00022702"/>
    </source>
</evidence>
<keyword evidence="5" id="KW-0372">Hormone</keyword>
<evidence type="ECO:0000256" key="7">
    <source>
        <dbReference type="ARBA" id="ARBA00023157"/>
    </source>
</evidence>
<evidence type="ECO:0000256" key="6">
    <source>
        <dbReference type="ARBA" id="ARBA00022729"/>
    </source>
</evidence>
<dbReference type="GO" id="GO:0005576">
    <property type="term" value="C:extracellular region"/>
    <property type="evidence" value="ECO:0007669"/>
    <property type="project" value="UniProtKB-SubCell"/>
</dbReference>
<dbReference type="SUPFAM" id="SSF56994">
    <property type="entry name" value="Insulin-like"/>
    <property type="match status" value="1"/>
</dbReference>
<proteinExistence type="predicted"/>
<dbReference type="GO" id="GO:0005179">
    <property type="term" value="F:hormone activity"/>
    <property type="evidence" value="ECO:0007669"/>
    <property type="project" value="UniProtKB-KW"/>
</dbReference>
<comment type="subcellular location">
    <subcellularLocation>
        <location evidence="1">Secreted</location>
    </subcellularLocation>
</comment>
<reference evidence="8" key="1">
    <citation type="submission" date="2025-08" db="UniProtKB">
        <authorList>
            <consortium name="Ensembl"/>
        </authorList>
    </citation>
    <scope>IDENTIFICATION</scope>
</reference>
<dbReference type="InterPro" id="IPR036438">
    <property type="entry name" value="Insulin-like_sf"/>
</dbReference>
<keyword evidence="6" id="KW-0732">Signal</keyword>
<dbReference type="Ensembl" id="ENSCCRT00020095185.1">
    <property type="protein sequence ID" value="ENSCCRP00020087033.1"/>
    <property type="gene ID" value="ENSCCRG00020040040.1"/>
</dbReference>
<evidence type="ECO:0000256" key="2">
    <source>
        <dbReference type="ARBA" id="ARBA00011207"/>
    </source>
</evidence>
<evidence type="ECO:0000256" key="4">
    <source>
        <dbReference type="ARBA" id="ARBA00022685"/>
    </source>
</evidence>
<dbReference type="GO" id="GO:0001664">
    <property type="term" value="F:G protein-coupled receptor binding"/>
    <property type="evidence" value="ECO:0007669"/>
    <property type="project" value="TreeGrafter"/>
</dbReference>
<organism evidence="8 9">
    <name type="scientific">Cyprinus carpio</name>
    <name type="common">Common carp</name>
    <dbReference type="NCBI Taxonomy" id="7962"/>
    <lineage>
        <taxon>Eukaryota</taxon>
        <taxon>Metazoa</taxon>
        <taxon>Chordata</taxon>
        <taxon>Craniata</taxon>
        <taxon>Vertebrata</taxon>
        <taxon>Euteleostomi</taxon>
        <taxon>Actinopterygii</taxon>
        <taxon>Neopterygii</taxon>
        <taxon>Teleostei</taxon>
        <taxon>Ostariophysi</taxon>
        <taxon>Cypriniformes</taxon>
        <taxon>Cyprinidae</taxon>
        <taxon>Cyprininae</taxon>
        <taxon>Cyprinus</taxon>
    </lineage>
</organism>
<evidence type="ECO:0000256" key="3">
    <source>
        <dbReference type="ARBA" id="ARBA00022525"/>
    </source>
</evidence>
<keyword evidence="7" id="KW-1015">Disulfide bond</keyword>
<dbReference type="InterPro" id="IPR051777">
    <property type="entry name" value="Insulin-like_neuro_ligands"/>
</dbReference>
<evidence type="ECO:0000313" key="8">
    <source>
        <dbReference type="Ensembl" id="ENSCCRP00020087033.1"/>
    </source>
</evidence>
<accession>A0A8C2PVW4</accession>
<dbReference type="Proteomes" id="UP000694701">
    <property type="component" value="Unplaced"/>
</dbReference>
<keyword evidence="4" id="KW-0165">Cleavage on pair of basic residues</keyword>
<dbReference type="PANTHER" id="PTHR20968:SF0">
    <property type="entry name" value="RELAXIN-3"/>
    <property type="match status" value="1"/>
</dbReference>
<sequence>IINWLCGREFIRAVIFTCGGSRWRRSLDLKKKKIRTLSCYYYFDTIIIK</sequence>
<keyword evidence="3" id="KW-0964">Secreted</keyword>
<evidence type="ECO:0000256" key="1">
    <source>
        <dbReference type="ARBA" id="ARBA00004613"/>
    </source>
</evidence>
<protein>
    <submittedName>
        <fullName evidence="8">Uncharacterized protein</fullName>
    </submittedName>
</protein>
<dbReference type="AlphaFoldDB" id="A0A8C2PVW4"/>
<evidence type="ECO:0000313" key="9">
    <source>
        <dbReference type="Proteomes" id="UP000694701"/>
    </source>
</evidence>